<comment type="caution">
    <text evidence="1">The sequence shown here is derived from an EMBL/GenBank/DDBJ whole genome shotgun (WGS) entry which is preliminary data.</text>
</comment>
<sequence length="132" mass="15175">MQHCFAAATLSMKDQAYYSEKVALYGVDKFELRESDCVRDINLWPRVNAADISEFLALRTSGWVREPWVKEVSSDSMFLKIKTCMAGNGEACSHVAELFLYIKYSVRMWQERSCTDNDNSWLHRSSLAFLAS</sequence>
<protein>
    <submittedName>
        <fullName evidence="1">Uncharacterized protein</fullName>
    </submittedName>
</protein>
<evidence type="ECO:0000313" key="1">
    <source>
        <dbReference type="EMBL" id="KAH7983454.1"/>
    </source>
</evidence>
<proteinExistence type="predicted"/>
<dbReference type="AlphaFoldDB" id="A0A9D4T9P9"/>
<reference evidence="1" key="2">
    <citation type="submission" date="2021-09" db="EMBL/GenBank/DDBJ databases">
        <authorList>
            <person name="Jia N."/>
            <person name="Wang J."/>
            <person name="Shi W."/>
            <person name="Du L."/>
            <person name="Sun Y."/>
            <person name="Zhan W."/>
            <person name="Jiang J."/>
            <person name="Wang Q."/>
            <person name="Zhang B."/>
            <person name="Ji P."/>
            <person name="Sakyi L.B."/>
            <person name="Cui X."/>
            <person name="Yuan T."/>
            <person name="Jiang B."/>
            <person name="Yang W."/>
            <person name="Lam T.T.-Y."/>
            <person name="Chang Q."/>
            <person name="Ding S."/>
            <person name="Wang X."/>
            <person name="Zhu J."/>
            <person name="Ruan X."/>
            <person name="Zhao L."/>
            <person name="Wei J."/>
            <person name="Que T."/>
            <person name="Du C."/>
            <person name="Cheng J."/>
            <person name="Dai P."/>
            <person name="Han X."/>
            <person name="Huang E."/>
            <person name="Gao Y."/>
            <person name="Liu J."/>
            <person name="Shao H."/>
            <person name="Ye R."/>
            <person name="Li L."/>
            <person name="Wei W."/>
            <person name="Wang X."/>
            <person name="Wang C."/>
            <person name="Huo Q."/>
            <person name="Li W."/>
            <person name="Guo W."/>
            <person name="Chen H."/>
            <person name="Chen S."/>
            <person name="Zhou L."/>
            <person name="Zhou L."/>
            <person name="Ni X."/>
            <person name="Tian J."/>
            <person name="Zhou Y."/>
            <person name="Sheng Y."/>
            <person name="Liu T."/>
            <person name="Pan Y."/>
            <person name="Xia L."/>
            <person name="Li J."/>
            <person name="Zhao F."/>
            <person name="Cao W."/>
        </authorList>
    </citation>
    <scope>NUCLEOTIDE SEQUENCE</scope>
    <source>
        <strain evidence="1">Rsan-2018</strain>
        <tissue evidence="1">Larvae</tissue>
    </source>
</reference>
<keyword evidence="2" id="KW-1185">Reference proteome</keyword>
<name>A0A9D4T9P9_RHISA</name>
<gene>
    <name evidence="1" type="ORF">HPB52_012141</name>
</gene>
<accession>A0A9D4T9P9</accession>
<dbReference type="PANTHER" id="PTHR47526">
    <property type="entry name" value="ATP-DEPENDENT DNA HELICASE"/>
    <property type="match status" value="1"/>
</dbReference>
<reference evidence="1" key="1">
    <citation type="journal article" date="2020" name="Cell">
        <title>Large-Scale Comparative Analyses of Tick Genomes Elucidate Their Genetic Diversity and Vector Capacities.</title>
        <authorList>
            <consortium name="Tick Genome and Microbiome Consortium (TIGMIC)"/>
            <person name="Jia N."/>
            <person name="Wang J."/>
            <person name="Shi W."/>
            <person name="Du L."/>
            <person name="Sun Y."/>
            <person name="Zhan W."/>
            <person name="Jiang J.F."/>
            <person name="Wang Q."/>
            <person name="Zhang B."/>
            <person name="Ji P."/>
            <person name="Bell-Sakyi L."/>
            <person name="Cui X.M."/>
            <person name="Yuan T.T."/>
            <person name="Jiang B.G."/>
            <person name="Yang W.F."/>
            <person name="Lam T.T."/>
            <person name="Chang Q.C."/>
            <person name="Ding S.J."/>
            <person name="Wang X.J."/>
            <person name="Zhu J.G."/>
            <person name="Ruan X.D."/>
            <person name="Zhao L."/>
            <person name="Wei J.T."/>
            <person name="Ye R.Z."/>
            <person name="Que T.C."/>
            <person name="Du C.H."/>
            <person name="Zhou Y.H."/>
            <person name="Cheng J.X."/>
            <person name="Dai P.F."/>
            <person name="Guo W.B."/>
            <person name="Han X.H."/>
            <person name="Huang E.J."/>
            <person name="Li L.F."/>
            <person name="Wei W."/>
            <person name="Gao Y.C."/>
            <person name="Liu J.Z."/>
            <person name="Shao H.Z."/>
            <person name="Wang X."/>
            <person name="Wang C.C."/>
            <person name="Yang T.C."/>
            <person name="Huo Q.B."/>
            <person name="Li W."/>
            <person name="Chen H.Y."/>
            <person name="Chen S.E."/>
            <person name="Zhou L.G."/>
            <person name="Ni X.B."/>
            <person name="Tian J.H."/>
            <person name="Sheng Y."/>
            <person name="Liu T."/>
            <person name="Pan Y.S."/>
            <person name="Xia L.Y."/>
            <person name="Li J."/>
            <person name="Zhao F."/>
            <person name="Cao W.C."/>
        </authorList>
    </citation>
    <scope>NUCLEOTIDE SEQUENCE</scope>
    <source>
        <strain evidence="1">Rsan-2018</strain>
    </source>
</reference>
<dbReference type="EMBL" id="JABSTV010001245">
    <property type="protein sequence ID" value="KAH7983454.1"/>
    <property type="molecule type" value="Genomic_DNA"/>
</dbReference>
<organism evidence="1 2">
    <name type="scientific">Rhipicephalus sanguineus</name>
    <name type="common">Brown dog tick</name>
    <name type="synonym">Ixodes sanguineus</name>
    <dbReference type="NCBI Taxonomy" id="34632"/>
    <lineage>
        <taxon>Eukaryota</taxon>
        <taxon>Metazoa</taxon>
        <taxon>Ecdysozoa</taxon>
        <taxon>Arthropoda</taxon>
        <taxon>Chelicerata</taxon>
        <taxon>Arachnida</taxon>
        <taxon>Acari</taxon>
        <taxon>Parasitiformes</taxon>
        <taxon>Ixodida</taxon>
        <taxon>Ixodoidea</taxon>
        <taxon>Ixodidae</taxon>
        <taxon>Rhipicephalinae</taxon>
        <taxon>Rhipicephalus</taxon>
        <taxon>Rhipicephalus</taxon>
    </lineage>
</organism>
<dbReference type="Proteomes" id="UP000821837">
    <property type="component" value="Chromosome 1"/>
</dbReference>
<evidence type="ECO:0000313" key="2">
    <source>
        <dbReference type="Proteomes" id="UP000821837"/>
    </source>
</evidence>